<evidence type="ECO:0000256" key="2">
    <source>
        <dbReference type="SAM" id="SignalP"/>
    </source>
</evidence>
<accession>A0AAV9U7D4</accession>
<feature type="region of interest" description="Disordered" evidence="1">
    <location>
        <begin position="532"/>
        <end position="567"/>
    </location>
</feature>
<gene>
    <name evidence="3" type="ORF">TWF730_002869</name>
</gene>
<feature type="signal peptide" evidence="2">
    <location>
        <begin position="1"/>
        <end position="18"/>
    </location>
</feature>
<evidence type="ECO:0000313" key="4">
    <source>
        <dbReference type="Proteomes" id="UP001373714"/>
    </source>
</evidence>
<reference evidence="3 4" key="1">
    <citation type="submission" date="2019-10" db="EMBL/GenBank/DDBJ databases">
        <authorList>
            <person name="Palmer J.M."/>
        </authorList>
    </citation>
    <scope>NUCLEOTIDE SEQUENCE [LARGE SCALE GENOMIC DNA]</scope>
    <source>
        <strain evidence="3 4">TWF730</strain>
    </source>
</reference>
<proteinExistence type="predicted"/>
<comment type="caution">
    <text evidence="3">The sequence shown here is derived from an EMBL/GenBank/DDBJ whole genome shotgun (WGS) entry which is preliminary data.</text>
</comment>
<evidence type="ECO:0000256" key="1">
    <source>
        <dbReference type="SAM" id="MobiDB-lite"/>
    </source>
</evidence>
<sequence length="567" mass="64498">MLLFTVFLIIVSCSLLDGFFLAQTFQPLPGEENAQPTVDSEIFEKPTPELGKEYLPNLKLLKSCNPRTDFSKWNKSIRAKPGARFNQMGDPNSIRYLVTANWEGTLPLDAIAFYSTINCEEDSLAMVIRFFSDKDIAEIVQLTESYVPRMMTAWKAISFQIPPKRTPDLQITALALSMDEGTVFIPTPVRSQIMVDEESDMERIYCTGLVHRIIWPTYNITTLRRAGTFALPNLILRVRDQIRSSEDPDRRKHKFECNPLPQDCLLYNPLGEKVIEPDTQVFPMIPVSLRSVPKIATAEELVDSIIRSDYPWDSRVGVEEQRVPDQIVDAILDLDDFDGRQRIVTLSGVASAPLRDAPRRKRNPKIPVADLDVMEIGNRQFEQDPNVVILPKKLMKPSKQTIPRACRVGKISKRIVELLGDLKDPSEQIDNSLGLPENNDEHSSRKDMRYQADYVFKTELDNILSRFRRIQRGQAPGDLEALPAQTRLRGGNQGQNTFEDVTREQIIKNEDPGSLMAEYDENLGIKQEEQDIKEAGEKVDEKFDDGESIKAEYNDDISVKEEEPTHS</sequence>
<feature type="region of interest" description="Disordered" evidence="1">
    <location>
        <begin position="426"/>
        <end position="446"/>
    </location>
</feature>
<keyword evidence="4" id="KW-1185">Reference proteome</keyword>
<dbReference type="EMBL" id="JAVHNS010000013">
    <property type="protein sequence ID" value="KAK6337470.1"/>
    <property type="molecule type" value="Genomic_DNA"/>
</dbReference>
<name>A0AAV9U7D4_9PEZI</name>
<evidence type="ECO:0000313" key="3">
    <source>
        <dbReference type="EMBL" id="KAK6337470.1"/>
    </source>
</evidence>
<keyword evidence="2" id="KW-0732">Signal</keyword>
<feature type="chain" id="PRO_5043407135" evidence="2">
    <location>
        <begin position="19"/>
        <end position="567"/>
    </location>
</feature>
<dbReference type="AlphaFoldDB" id="A0AAV9U7D4"/>
<dbReference type="Proteomes" id="UP001373714">
    <property type="component" value="Unassembled WGS sequence"/>
</dbReference>
<organism evidence="3 4">
    <name type="scientific">Orbilia blumenaviensis</name>
    <dbReference type="NCBI Taxonomy" id="1796055"/>
    <lineage>
        <taxon>Eukaryota</taxon>
        <taxon>Fungi</taxon>
        <taxon>Dikarya</taxon>
        <taxon>Ascomycota</taxon>
        <taxon>Pezizomycotina</taxon>
        <taxon>Orbiliomycetes</taxon>
        <taxon>Orbiliales</taxon>
        <taxon>Orbiliaceae</taxon>
        <taxon>Orbilia</taxon>
    </lineage>
</organism>
<protein>
    <submittedName>
        <fullName evidence="3">Uncharacterized protein</fullName>
    </submittedName>
</protein>